<dbReference type="InterPro" id="IPR008189">
    <property type="entry name" value="rRNA_ssu_MeTfrase_I"/>
</dbReference>
<dbReference type="InterPro" id="IPR014776">
    <property type="entry name" value="4pyrrole_Mease_sub2"/>
</dbReference>
<dbReference type="PIRSF" id="PIRSF005917">
    <property type="entry name" value="MTase_YraL"/>
    <property type="match status" value="1"/>
</dbReference>
<comment type="function">
    <text evidence="6">Catalyzes the 2'-O-methylation of the ribose of cytidine 1402 (C1402) in 16S rRNA.</text>
</comment>
<dbReference type="Pfam" id="PF00590">
    <property type="entry name" value="TP_methylase"/>
    <property type="match status" value="1"/>
</dbReference>
<dbReference type="AlphaFoldDB" id="A0A7H1AZC8"/>
<keyword evidence="2 6" id="KW-0698">rRNA processing</keyword>
<dbReference type="Proteomes" id="UP000516346">
    <property type="component" value="Chromosome"/>
</dbReference>
<sequence length="281" mass="32004">MKLSHSGILYIVPTPIGNLLDITYRALKILKKVDAIAVESIQHTNILLKHFDIKNTLILLNKHNEHTQSENIIEKLKKGAIIALVSNAGTPNINDPGHILIVRCRACNITIVPLPGACAAITALSASGISTNRFCYEGFLPIKKKARCDLLNSLKEETRTIIFYESKYRIINSIKDIIEQIDKHRHIVIAREITKKWECIYGTQASLMLTWLQQEQHRHKGEFVIIIDGFKKKYVSLSKKVLNTFLMLREHCSLKQAVLITSKIHNIKKNNLYEYAVKKTT</sequence>
<dbReference type="Gene3D" id="3.40.1010.10">
    <property type="entry name" value="Cobalt-precorrin-4 Transmethylase, Domain 1"/>
    <property type="match status" value="1"/>
</dbReference>
<evidence type="ECO:0000256" key="2">
    <source>
        <dbReference type="ARBA" id="ARBA00022552"/>
    </source>
</evidence>
<gene>
    <name evidence="6 8" type="primary">rsmI</name>
    <name evidence="8" type="ORF">ICW73_02570</name>
</gene>
<keyword evidence="4 6" id="KW-0808">Transferase</keyword>
<comment type="catalytic activity">
    <reaction evidence="6">
        <text>cytidine(1402) in 16S rRNA + S-adenosyl-L-methionine = 2'-O-methylcytidine(1402) in 16S rRNA + S-adenosyl-L-homocysteine + H(+)</text>
        <dbReference type="Rhea" id="RHEA:42924"/>
        <dbReference type="Rhea" id="RHEA-COMP:10285"/>
        <dbReference type="Rhea" id="RHEA-COMP:10286"/>
        <dbReference type="ChEBI" id="CHEBI:15378"/>
        <dbReference type="ChEBI" id="CHEBI:57856"/>
        <dbReference type="ChEBI" id="CHEBI:59789"/>
        <dbReference type="ChEBI" id="CHEBI:74495"/>
        <dbReference type="ChEBI" id="CHEBI:82748"/>
        <dbReference type="EC" id="2.1.1.198"/>
    </reaction>
</comment>
<dbReference type="HAMAP" id="MF_01877">
    <property type="entry name" value="16SrRNA_methyltr_I"/>
    <property type="match status" value="1"/>
</dbReference>
<keyword evidence="5 6" id="KW-0949">S-adenosyl-L-methionine</keyword>
<name>A0A7H1AZC8_9GAMM</name>
<dbReference type="FunFam" id="3.30.950.10:FF:000002">
    <property type="entry name" value="Ribosomal RNA small subunit methyltransferase I"/>
    <property type="match status" value="1"/>
</dbReference>
<comment type="subcellular location">
    <subcellularLocation>
        <location evidence="6">Cytoplasm</location>
    </subcellularLocation>
</comment>
<dbReference type="InterPro" id="IPR035996">
    <property type="entry name" value="4pyrrol_Methylase_sf"/>
</dbReference>
<feature type="domain" description="Tetrapyrrole methylase" evidence="7">
    <location>
        <begin position="9"/>
        <end position="201"/>
    </location>
</feature>
<reference evidence="8 9" key="1">
    <citation type="submission" date="2020-09" db="EMBL/GenBank/DDBJ databases">
        <title>Genome sequence of the banana aphid, Pentalonia nigronervosa Coquerel (Hemiptera: Aphididae) and its symbionts.</title>
        <authorList>
            <person name="Mathers T.C."/>
            <person name="Mugford S.T."/>
            <person name="Hogenhout S.A."/>
            <person name="Tripathi L."/>
        </authorList>
    </citation>
    <scope>NUCLEOTIDE SEQUENCE [LARGE SCALE GENOMIC DNA]</scope>
    <source>
        <strain evidence="8">Ba4</strain>
    </source>
</reference>
<evidence type="ECO:0000256" key="5">
    <source>
        <dbReference type="ARBA" id="ARBA00022691"/>
    </source>
</evidence>
<keyword evidence="3 6" id="KW-0489">Methyltransferase</keyword>
<dbReference type="EMBL" id="CP061275">
    <property type="protein sequence ID" value="QNS01833.1"/>
    <property type="molecule type" value="Genomic_DNA"/>
</dbReference>
<dbReference type="SUPFAM" id="SSF53790">
    <property type="entry name" value="Tetrapyrrole methylase"/>
    <property type="match status" value="1"/>
</dbReference>
<dbReference type="GO" id="GO:0005737">
    <property type="term" value="C:cytoplasm"/>
    <property type="evidence" value="ECO:0007669"/>
    <property type="project" value="UniProtKB-SubCell"/>
</dbReference>
<dbReference type="InterPro" id="IPR018063">
    <property type="entry name" value="SAM_MeTrfase_RsmI_CS"/>
</dbReference>
<dbReference type="GO" id="GO:0070677">
    <property type="term" value="F:rRNA (cytosine-2'-O-)-methyltransferase activity"/>
    <property type="evidence" value="ECO:0007669"/>
    <property type="project" value="UniProtKB-UniRule"/>
</dbReference>
<evidence type="ECO:0000256" key="1">
    <source>
        <dbReference type="ARBA" id="ARBA00022490"/>
    </source>
</evidence>
<dbReference type="CDD" id="cd11648">
    <property type="entry name" value="RsmI"/>
    <property type="match status" value="1"/>
</dbReference>
<dbReference type="NCBIfam" id="TIGR00096">
    <property type="entry name" value="16S rRNA (cytidine(1402)-2'-O)-methyltransferase"/>
    <property type="match status" value="1"/>
</dbReference>
<dbReference type="InterPro" id="IPR000878">
    <property type="entry name" value="4pyrrol_Mease"/>
</dbReference>
<dbReference type="PROSITE" id="PS01296">
    <property type="entry name" value="RSMI"/>
    <property type="match status" value="1"/>
</dbReference>
<dbReference type="PANTHER" id="PTHR46111:SF1">
    <property type="entry name" value="RIBOSOMAL RNA SMALL SUBUNIT METHYLTRANSFERASE I"/>
    <property type="match status" value="1"/>
</dbReference>
<protein>
    <recommendedName>
        <fullName evidence="6">Ribosomal RNA small subunit methyltransferase I</fullName>
        <ecNumber evidence="6">2.1.1.198</ecNumber>
    </recommendedName>
    <alternativeName>
        <fullName evidence="6">16S rRNA 2'-O-ribose C1402 methyltransferase</fullName>
    </alternativeName>
    <alternativeName>
        <fullName evidence="6">rRNA (cytidine-2'-O-)-methyltransferase RsmI</fullName>
    </alternativeName>
</protein>
<evidence type="ECO:0000256" key="6">
    <source>
        <dbReference type="HAMAP-Rule" id="MF_01877"/>
    </source>
</evidence>
<evidence type="ECO:0000256" key="3">
    <source>
        <dbReference type="ARBA" id="ARBA00022603"/>
    </source>
</evidence>
<evidence type="ECO:0000313" key="8">
    <source>
        <dbReference type="EMBL" id="QNS01833.1"/>
    </source>
</evidence>
<evidence type="ECO:0000259" key="7">
    <source>
        <dbReference type="Pfam" id="PF00590"/>
    </source>
</evidence>
<dbReference type="Gene3D" id="3.30.950.10">
    <property type="entry name" value="Methyltransferase, Cobalt-precorrin-4 Transmethylase, Domain 2"/>
    <property type="match status" value="1"/>
</dbReference>
<evidence type="ECO:0000313" key="9">
    <source>
        <dbReference type="Proteomes" id="UP000516346"/>
    </source>
</evidence>
<organism evidence="8 9">
    <name type="scientific">Buchnera aphidicola</name>
    <name type="common">Pentalonia nigronervosa</name>
    <dbReference type="NCBI Taxonomy" id="1309793"/>
    <lineage>
        <taxon>Bacteria</taxon>
        <taxon>Pseudomonadati</taxon>
        <taxon>Pseudomonadota</taxon>
        <taxon>Gammaproteobacteria</taxon>
        <taxon>Enterobacterales</taxon>
        <taxon>Erwiniaceae</taxon>
        <taxon>Buchnera</taxon>
    </lineage>
</organism>
<dbReference type="EC" id="2.1.1.198" evidence="6"/>
<proteinExistence type="inferred from homology"/>
<evidence type="ECO:0000256" key="4">
    <source>
        <dbReference type="ARBA" id="ARBA00022679"/>
    </source>
</evidence>
<comment type="similarity">
    <text evidence="6">Belongs to the methyltransferase superfamily. RsmI family.</text>
</comment>
<keyword evidence="1 6" id="KW-0963">Cytoplasm</keyword>
<dbReference type="InterPro" id="IPR014777">
    <property type="entry name" value="4pyrrole_Mease_sub1"/>
</dbReference>
<dbReference type="PANTHER" id="PTHR46111">
    <property type="entry name" value="RIBOSOMAL RNA SMALL SUBUNIT METHYLTRANSFERASE I"/>
    <property type="match status" value="1"/>
</dbReference>
<accession>A0A7H1AZC8</accession>